<dbReference type="AlphaFoldDB" id="Q9XXQ1"/>
<evidence type="ECO:0000256" key="1">
    <source>
        <dbReference type="SAM" id="Phobius"/>
    </source>
</evidence>
<dbReference type="CTD" id="190527"/>
<keyword evidence="1" id="KW-0472">Membrane</keyword>
<evidence type="ECO:0000313" key="2">
    <source>
        <dbReference type="EMBL" id="CAA16418.1"/>
    </source>
</evidence>
<evidence type="ECO:0000313" key="3">
    <source>
        <dbReference type="Proteomes" id="UP000001940"/>
    </source>
</evidence>
<sequence length="352" mass="40171">MTSAIEKYYTTNYSQCNLDYNFLASWKGVAYPSHVIQFISLPFQILAFYVIIFKTPVSMKNVRVALLVNHVLCALLDIALCTFSTVYIFLPMYGMFFVGILSLFSVPNTVQFLIVYLMGTFTSASYVYLFESRSSTLVQNKFRIIRGRTRMIYYSLFLFPFIFLIYFMNFESPDKEASKLSALIEYPCPTREFFTSEVSFLLTNKTLKESFIWLVPIGAFHLLIFPLFQVATLIYYICIAPSKTTSKDTQNKQKVFLFCILFQTSVPIILGVCPLSLCCIAYASGHYSQGMMNIVVCCIGLHGLTESIAILTVHRPYRKAIGHMFSELKKKRCLLQVSSFPVNLTSDSLTRG</sequence>
<evidence type="ECO:0000313" key="4">
    <source>
        <dbReference type="WormBase" id="Y68A4A.7"/>
    </source>
</evidence>
<proteinExistence type="predicted"/>
<keyword evidence="1" id="KW-0812">Transmembrane</keyword>
<feature type="transmembrane region" description="Helical" evidence="1">
    <location>
        <begin position="64"/>
        <end position="90"/>
    </location>
</feature>
<organism evidence="2 3">
    <name type="scientific">Caenorhabditis elegans</name>
    <dbReference type="NCBI Taxonomy" id="6239"/>
    <lineage>
        <taxon>Eukaryota</taxon>
        <taxon>Metazoa</taxon>
        <taxon>Ecdysozoa</taxon>
        <taxon>Nematoda</taxon>
        <taxon>Chromadorea</taxon>
        <taxon>Rhabditida</taxon>
        <taxon>Rhabditina</taxon>
        <taxon>Rhabditomorpha</taxon>
        <taxon>Rhabditoidea</taxon>
        <taxon>Rhabditidae</taxon>
        <taxon>Peloderinae</taxon>
        <taxon>Caenorhabditis</taxon>
    </lineage>
</organism>
<dbReference type="InParanoid" id="Q9XXQ1"/>
<dbReference type="GeneID" id="190527"/>
<keyword evidence="1" id="KW-1133">Transmembrane helix</keyword>
<feature type="transmembrane region" description="Helical" evidence="1">
    <location>
        <begin position="35"/>
        <end position="52"/>
    </location>
</feature>
<dbReference type="PhylomeDB" id="Q9XXQ1"/>
<dbReference type="InterPro" id="IPR053220">
    <property type="entry name" value="Nematode_rcpt-like_serp_H"/>
</dbReference>
<dbReference type="RefSeq" id="NP_507359.1">
    <property type="nucleotide sequence ID" value="NM_074958.1"/>
</dbReference>
<keyword evidence="2" id="KW-0675">Receptor</keyword>
<reference evidence="2 3" key="1">
    <citation type="journal article" date="1998" name="Science">
        <title>Genome sequence of the nematode C. elegans: a platform for investigating biology.</title>
        <authorList>
            <consortium name="The C. elegans sequencing consortium"/>
            <person name="Sulson J.E."/>
            <person name="Waterston R."/>
        </authorList>
    </citation>
    <scope>NUCLEOTIDE SEQUENCE [LARGE SCALE GENOMIC DNA]</scope>
    <source>
        <strain evidence="2 3">Bristol N2</strain>
    </source>
</reference>
<feature type="transmembrane region" description="Helical" evidence="1">
    <location>
        <begin position="211"/>
        <end position="235"/>
    </location>
</feature>
<feature type="transmembrane region" description="Helical" evidence="1">
    <location>
        <begin position="151"/>
        <end position="168"/>
    </location>
</feature>
<dbReference type="Pfam" id="PF10318">
    <property type="entry name" value="7TM_GPCR_Srh"/>
    <property type="match status" value="1"/>
</dbReference>
<name>Q9XXQ1_CAEEL</name>
<dbReference type="KEGG" id="cel:CELE_Y68A4A.7"/>
<dbReference type="FunCoup" id="Q9XXQ1">
    <property type="interactions" value="81"/>
</dbReference>
<accession>Q9XXQ1</accession>
<feature type="transmembrane region" description="Helical" evidence="1">
    <location>
        <begin position="255"/>
        <end position="284"/>
    </location>
</feature>
<dbReference type="Proteomes" id="UP000001940">
    <property type="component" value="Chromosome V"/>
</dbReference>
<dbReference type="InterPro" id="IPR019422">
    <property type="entry name" value="7TM_GPCR_serpentine_rcpt_Srh"/>
</dbReference>
<protein>
    <submittedName>
        <fullName evidence="2">Serpentine Receptor, class H</fullName>
    </submittedName>
</protein>
<dbReference type="PaxDb" id="6239-Y68A4A.7"/>
<dbReference type="eggNOG" id="ENOG502TFHX">
    <property type="taxonomic scope" value="Eukaryota"/>
</dbReference>
<dbReference type="WormBase" id="Y68A4A.7">
    <property type="protein sequence ID" value="CE19258"/>
    <property type="gene ID" value="WBGene00005332"/>
    <property type="gene designation" value="srh-113"/>
</dbReference>
<dbReference type="PIR" id="T27298">
    <property type="entry name" value="T27298"/>
</dbReference>
<gene>
    <name evidence="2 4" type="primary">srh-113</name>
    <name evidence="2" type="ORF">CELE_Y68A4A.7</name>
    <name evidence="4" type="ORF">Y68A4A.7</name>
</gene>
<feature type="transmembrane region" description="Helical" evidence="1">
    <location>
        <begin position="290"/>
        <end position="313"/>
    </location>
</feature>
<dbReference type="PANTHER" id="PTHR22941">
    <property type="entry name" value="SERPENTINE RECEPTOR"/>
    <property type="match status" value="1"/>
</dbReference>
<dbReference type="HOGENOM" id="CLU_042960_0_0_1"/>
<dbReference type="EMBL" id="BX284605">
    <property type="protein sequence ID" value="CAA16418.1"/>
    <property type="molecule type" value="Genomic_DNA"/>
</dbReference>
<dbReference type="PANTHER" id="PTHR22941:SF51">
    <property type="entry name" value="SERPENTINE RECEPTOR, CLASS H-RELATED"/>
    <property type="match status" value="1"/>
</dbReference>
<dbReference type="AGR" id="WB:WBGene00005332"/>
<dbReference type="UCSC" id="Y68A4A.7">
    <property type="organism name" value="c. elegans"/>
</dbReference>
<feature type="transmembrane region" description="Helical" evidence="1">
    <location>
        <begin position="110"/>
        <end position="130"/>
    </location>
</feature>
<keyword evidence="3" id="KW-1185">Reference proteome</keyword>